<feature type="compositionally biased region" description="Acidic residues" evidence="1">
    <location>
        <begin position="711"/>
        <end position="721"/>
    </location>
</feature>
<keyword evidence="2" id="KW-0812">Transmembrane</keyword>
<feature type="compositionally biased region" description="Acidic residues" evidence="1">
    <location>
        <begin position="633"/>
        <end position="642"/>
    </location>
</feature>
<feature type="compositionally biased region" description="Low complexity" evidence="1">
    <location>
        <begin position="561"/>
        <end position="572"/>
    </location>
</feature>
<feature type="compositionally biased region" description="Basic residues" evidence="1">
    <location>
        <begin position="731"/>
        <end position="740"/>
    </location>
</feature>
<dbReference type="CDD" id="cd14474">
    <property type="entry name" value="SPX_YDR089W"/>
    <property type="match status" value="1"/>
</dbReference>
<feature type="compositionally biased region" description="Basic and acidic residues" evidence="1">
    <location>
        <begin position="687"/>
        <end position="707"/>
    </location>
</feature>
<feature type="transmembrane region" description="Helical" evidence="2">
    <location>
        <begin position="759"/>
        <end position="779"/>
    </location>
</feature>
<feature type="domain" description="SPX" evidence="3">
    <location>
        <begin position="1"/>
        <end position="164"/>
    </location>
</feature>
<dbReference type="PANTHER" id="PTHR37325">
    <property type="entry name" value="OXIDOREDUCTASE 21 KDA SUBUNIT, PUTATIVE (AFU_ORTHOLOGUE AFUA_4G05910)-RELATED"/>
    <property type="match status" value="1"/>
</dbReference>
<accession>A0A0G2GZW5</accession>
<sequence>MKFGETLQQRSIPQWAHHNVDYNELKHLIKEKTSNLNTSPVSIPGQGGRGNAWEELENELFSELYHQHLRVNTFTRSKYGEIERRLNHVVKQIQQLGRESRRSQSRGPVQQSRKFRKLVEEAEGISEDIQSLSRYTNTQRLAFKKILKKYTKWTGSSRLTIRMNNEVFHHPTSFSQPDFTPLLGKLSDLQTVLRRISLNGIDKSAHSPFAATGPIAPRTTDEDTASKKIDDAFQSDNSAAIDAALASTPLGRNGGIAVYWVHPDNVAEVRVLLLRHMKDRGASSPSLSRTSSVSSMGSRHGSISREMAGSTSDNTYFLLFDDLKDFVHAQNAATLNETEQFPGSCASRVAMQALWNKNSKSASVMTRCDDVYPSNSRDRSEPPHPYEIHQLKVKDLTKLRPTAADTQSKELYDVQFWMEQHPKIRPLAQITSRRTRFEGLDNSDISGIWATLDQVVTLSSPNDVLQLEQDTSKQIRADFPHAVLALRWEGYPVPEIINMLNSSYLVERVRGFSLQLHAVYTICAPSDATKPLWMSIIDKDIRKVPPKQPRPSRSADIVQESSKTTSASAPSTDGSSGIGGLLDNVVQSSATSVDNMVPDSPKPTSSSSRKIKPQRRRPSARKPREPVQRYWNEFDDGSDGEDRDVYTIYVDPNASFEFPGTEIFSKVTQAVAKAVKTGAHQVLHWFSQDKDTREDGSREPLLGRRTSETSNDGEDSSDSEENLVSVTSPPSRRKAVSKRRTLSSTVQLRRRRSRETGLLRTYVGCFVAAFILLFITSILEAAGRRKAVVEVDLGVVIGVVASLCFSIMGISLMLKYTLQSTGIWELIRRTFAVDPNRSNGVPLNPQFRNPPPGDLDPRGYDDPVTVPAADIADNPYWKRDVRRNYPRLSTVKQADVVGLLTVGSAAAPKDDVLQIGDAGAKQLVEIHGQGEEKGLAAVFEQKGSAVAVLGEDGLPPLPVKLGQNAFKSKDWKLETDQSYGNDME</sequence>
<feature type="region of interest" description="Disordered" evidence="1">
    <location>
        <begin position="687"/>
        <end position="740"/>
    </location>
</feature>
<evidence type="ECO:0000256" key="1">
    <source>
        <dbReference type="SAM" id="MobiDB-lite"/>
    </source>
</evidence>
<feature type="region of interest" description="Disordered" evidence="1">
    <location>
        <begin position="543"/>
        <end position="642"/>
    </location>
</feature>
<organism evidence="4 5">
    <name type="scientific">Phaeomoniella chlamydospora</name>
    <name type="common">Phaeoacremonium chlamydosporum</name>
    <dbReference type="NCBI Taxonomy" id="158046"/>
    <lineage>
        <taxon>Eukaryota</taxon>
        <taxon>Fungi</taxon>
        <taxon>Dikarya</taxon>
        <taxon>Ascomycota</taxon>
        <taxon>Pezizomycotina</taxon>
        <taxon>Eurotiomycetes</taxon>
        <taxon>Chaetothyriomycetidae</taxon>
        <taxon>Phaeomoniellales</taxon>
        <taxon>Phaeomoniellaceae</taxon>
        <taxon>Phaeomoniella</taxon>
    </lineage>
</organism>
<reference evidence="4 5" key="2">
    <citation type="submission" date="2015-05" db="EMBL/GenBank/DDBJ databases">
        <authorList>
            <person name="Morales-Cruz A."/>
            <person name="Amrine K.C."/>
            <person name="Cantu D."/>
        </authorList>
    </citation>
    <scope>NUCLEOTIDE SEQUENCE [LARGE SCALE GENOMIC DNA]</scope>
    <source>
        <strain evidence="4">UCRPC4</strain>
    </source>
</reference>
<feature type="region of interest" description="Disordered" evidence="1">
    <location>
        <begin position="281"/>
        <end position="306"/>
    </location>
</feature>
<evidence type="ECO:0000259" key="3">
    <source>
        <dbReference type="PROSITE" id="PS51382"/>
    </source>
</evidence>
<dbReference type="PROSITE" id="PS51382">
    <property type="entry name" value="SPX"/>
    <property type="match status" value="1"/>
</dbReference>
<feature type="compositionally biased region" description="Low complexity" evidence="1">
    <location>
        <begin position="282"/>
        <end position="305"/>
    </location>
</feature>
<keyword evidence="2" id="KW-0472">Membrane</keyword>
<comment type="caution">
    <text evidence="4">The sequence shown here is derived from an EMBL/GenBank/DDBJ whole genome shotgun (WGS) entry which is preliminary data.</text>
</comment>
<dbReference type="Gene3D" id="3.20.100.30">
    <property type="entry name" value="VTC, catalytic tunnel domain"/>
    <property type="match status" value="1"/>
</dbReference>
<dbReference type="Pfam" id="PF09359">
    <property type="entry name" value="VTC"/>
    <property type="match status" value="1"/>
</dbReference>
<keyword evidence="4" id="KW-0830">Ubiquinone</keyword>
<dbReference type="EMBL" id="LCWF01000010">
    <property type="protein sequence ID" value="KKY28663.1"/>
    <property type="molecule type" value="Genomic_DNA"/>
</dbReference>
<dbReference type="InterPro" id="IPR004331">
    <property type="entry name" value="SPX_dom"/>
</dbReference>
<dbReference type="OrthoDB" id="5588846at2759"/>
<feature type="compositionally biased region" description="Basic residues" evidence="1">
    <location>
        <begin position="609"/>
        <end position="621"/>
    </location>
</feature>
<evidence type="ECO:0000313" key="5">
    <source>
        <dbReference type="Proteomes" id="UP000053317"/>
    </source>
</evidence>
<dbReference type="CDD" id="cd22849">
    <property type="entry name" value="NuzM"/>
    <property type="match status" value="1"/>
</dbReference>
<dbReference type="InterPro" id="IPR042267">
    <property type="entry name" value="VTC_sf"/>
</dbReference>
<name>A0A0G2GZW5_PHACM</name>
<evidence type="ECO:0000313" key="4">
    <source>
        <dbReference type="EMBL" id="KKY28663.1"/>
    </source>
</evidence>
<feature type="compositionally biased region" description="Polar residues" evidence="1">
    <location>
        <begin position="585"/>
        <end position="594"/>
    </location>
</feature>
<keyword evidence="5" id="KW-1185">Reference proteome</keyword>
<reference evidence="4 5" key="1">
    <citation type="submission" date="2015-05" db="EMBL/GenBank/DDBJ databases">
        <title>Distinctive expansion of gene families associated with plant cell wall degradation and secondary metabolism in the genomes of grapevine trunk pathogens.</title>
        <authorList>
            <person name="Lawrence D.P."/>
            <person name="Travadon R."/>
            <person name="Rolshausen P.E."/>
            <person name="Baumgartner K."/>
        </authorList>
    </citation>
    <scope>NUCLEOTIDE SEQUENCE [LARGE SCALE GENOMIC DNA]</scope>
    <source>
        <strain evidence="4">UCRPC4</strain>
    </source>
</reference>
<dbReference type="PANTHER" id="PTHR37325:SF1">
    <property type="entry name" value="OXIDOREDUCTASE 21 KDA SUBUNIT, PUTATIVE (AFU_ORTHOLOGUE AFUA_4G05910)-RELATED"/>
    <property type="match status" value="1"/>
</dbReference>
<dbReference type="GO" id="GO:0006799">
    <property type="term" value="P:polyphosphate biosynthetic process"/>
    <property type="evidence" value="ECO:0007669"/>
    <property type="project" value="UniProtKB-ARBA"/>
</dbReference>
<feature type="transmembrane region" description="Helical" evidence="2">
    <location>
        <begin position="791"/>
        <end position="814"/>
    </location>
</feature>
<dbReference type="InterPro" id="IPR018966">
    <property type="entry name" value="VTC_domain"/>
</dbReference>
<proteinExistence type="predicted"/>
<gene>
    <name evidence="4" type="ORF">UCRPC4_g00471</name>
</gene>
<dbReference type="AlphaFoldDB" id="A0A0G2GZW5"/>
<keyword evidence="2" id="KW-1133">Transmembrane helix</keyword>
<protein>
    <submittedName>
        <fullName evidence="4">Putative nadh-ubiquinone oxidoreductase kDa subunit</fullName>
    </submittedName>
</protein>
<evidence type="ECO:0000256" key="2">
    <source>
        <dbReference type="SAM" id="Phobius"/>
    </source>
</evidence>
<dbReference type="Proteomes" id="UP000053317">
    <property type="component" value="Unassembled WGS sequence"/>
</dbReference>
<dbReference type="InterPro" id="IPR016813">
    <property type="entry name" value="NADH_Ub_cplx-1_21kDa"/>
</dbReference>